<protein>
    <submittedName>
        <fullName evidence="4">PAS domain S-box protein</fullName>
    </submittedName>
</protein>
<sequence length="535" mass="61562">EDEVVGKKVTIIMPQRFYRAFEERFRKAISLGHPTKEAIEVSALRKDGTEIFVEWTFSSWRQEGELFFTGIGKDITRRKKFEEKLRESEEKYHRLVEQANDGICIVQDGILKYLNRQLARMWGGSVQELTGRPFAELVPSGGAPFIAGRYRKRMKGENISERYELALQRKDGGKFFVEVNANLIIFERRPADLVIVRDITERKRQEEKTKRLYSMQKAIRQINQVLLKVRKESELFKLICKILVDEIEDFKFCWVGLVEEGFKVRPVAFAGFEEGYLSQVKVKWDSSEYAKGPTGMAIKRKKPFVVNDIENDPRYSLWRKEALERGYRSSAAFPIMNEDKVIGTVNIYSSQRDFFGKEEVRFLEEAAGDIAIGIRSLRLERELKKTVEELEKTTEGIIFTVSKIVEARDPYTAGHQKKVAELARAIAREMKLPKDKVEGVYMAGMIHDIGKIYVPSEILSKPGRLNQIEFSLIKTHSQYGYNMLKDIDFPWPVALSILQHHERVDGSGYPQGLKGDEIILEAKILAVADVVEAIS</sequence>
<dbReference type="Pfam" id="PF13185">
    <property type="entry name" value="GAF_2"/>
    <property type="match status" value="1"/>
</dbReference>
<dbReference type="CDD" id="cd00130">
    <property type="entry name" value="PAS"/>
    <property type="match status" value="1"/>
</dbReference>
<dbReference type="CDD" id="cd00077">
    <property type="entry name" value="HDc"/>
    <property type="match status" value="1"/>
</dbReference>
<dbReference type="InterPro" id="IPR037522">
    <property type="entry name" value="HD_GYP_dom"/>
</dbReference>
<evidence type="ECO:0000259" key="1">
    <source>
        <dbReference type="PROSITE" id="PS50113"/>
    </source>
</evidence>
<dbReference type="Pfam" id="PF13426">
    <property type="entry name" value="PAS_9"/>
    <property type="match status" value="2"/>
</dbReference>
<dbReference type="AlphaFoldDB" id="A0A7V5I0R2"/>
<accession>A0A7V5I0R2</accession>
<evidence type="ECO:0000259" key="2">
    <source>
        <dbReference type="PROSITE" id="PS51831"/>
    </source>
</evidence>
<dbReference type="NCBIfam" id="TIGR00277">
    <property type="entry name" value="HDIG"/>
    <property type="match status" value="1"/>
</dbReference>
<feature type="domain" description="PAC" evidence="1">
    <location>
        <begin position="161"/>
        <end position="211"/>
    </location>
</feature>
<dbReference type="PANTHER" id="PTHR43155">
    <property type="entry name" value="CYCLIC DI-GMP PHOSPHODIESTERASE PA4108-RELATED"/>
    <property type="match status" value="1"/>
</dbReference>
<dbReference type="SMART" id="SM00065">
    <property type="entry name" value="GAF"/>
    <property type="match status" value="1"/>
</dbReference>
<organism evidence="4">
    <name type="scientific">Aerophobetes bacterium</name>
    <dbReference type="NCBI Taxonomy" id="2030807"/>
    <lineage>
        <taxon>Bacteria</taxon>
        <taxon>Candidatus Aerophobota</taxon>
    </lineage>
</organism>
<feature type="non-terminal residue" evidence="4">
    <location>
        <position position="1"/>
    </location>
</feature>
<evidence type="ECO:0000313" key="4">
    <source>
        <dbReference type="EMBL" id="HHF99131.1"/>
    </source>
</evidence>
<dbReference type="SUPFAM" id="SSF55785">
    <property type="entry name" value="PYP-like sensor domain (PAS domain)"/>
    <property type="match status" value="2"/>
</dbReference>
<evidence type="ECO:0000259" key="3">
    <source>
        <dbReference type="PROSITE" id="PS51832"/>
    </source>
</evidence>
<dbReference type="Gene3D" id="3.30.450.40">
    <property type="match status" value="1"/>
</dbReference>
<dbReference type="PANTHER" id="PTHR43155:SF2">
    <property type="entry name" value="CYCLIC DI-GMP PHOSPHODIESTERASE PA4108"/>
    <property type="match status" value="1"/>
</dbReference>
<name>A0A7V5I0R2_UNCAE</name>
<dbReference type="Gene3D" id="1.10.3210.10">
    <property type="entry name" value="Hypothetical protein af1432"/>
    <property type="match status" value="1"/>
</dbReference>
<dbReference type="InterPro" id="IPR001610">
    <property type="entry name" value="PAC"/>
</dbReference>
<feature type="non-terminal residue" evidence="4">
    <location>
        <position position="535"/>
    </location>
</feature>
<dbReference type="InterPro" id="IPR029016">
    <property type="entry name" value="GAF-like_dom_sf"/>
</dbReference>
<dbReference type="InterPro" id="IPR006674">
    <property type="entry name" value="HD_domain"/>
</dbReference>
<dbReference type="Pfam" id="PF13487">
    <property type="entry name" value="HD_5"/>
    <property type="match status" value="1"/>
</dbReference>
<dbReference type="PROSITE" id="PS51831">
    <property type="entry name" value="HD"/>
    <property type="match status" value="1"/>
</dbReference>
<dbReference type="InterPro" id="IPR000700">
    <property type="entry name" value="PAS-assoc_C"/>
</dbReference>
<dbReference type="InterPro" id="IPR000014">
    <property type="entry name" value="PAS"/>
</dbReference>
<dbReference type="SMART" id="SM00086">
    <property type="entry name" value="PAC"/>
    <property type="match status" value="2"/>
</dbReference>
<dbReference type="InterPro" id="IPR003018">
    <property type="entry name" value="GAF"/>
</dbReference>
<dbReference type="InterPro" id="IPR003607">
    <property type="entry name" value="HD/PDEase_dom"/>
</dbReference>
<dbReference type="InterPro" id="IPR006675">
    <property type="entry name" value="HDIG_dom"/>
</dbReference>
<feature type="domain" description="HD-GYP" evidence="3">
    <location>
        <begin position="390"/>
        <end position="535"/>
    </location>
</feature>
<dbReference type="PROSITE" id="PS50113">
    <property type="entry name" value="PAC"/>
    <property type="match status" value="2"/>
</dbReference>
<proteinExistence type="predicted"/>
<dbReference type="SUPFAM" id="SSF55781">
    <property type="entry name" value="GAF domain-like"/>
    <property type="match status" value="1"/>
</dbReference>
<dbReference type="Proteomes" id="UP000886070">
    <property type="component" value="Unassembled WGS sequence"/>
</dbReference>
<reference evidence="4" key="1">
    <citation type="journal article" date="2020" name="mSystems">
        <title>Genome- and Community-Level Interaction Insights into Carbon Utilization and Element Cycling Functions of Hydrothermarchaeota in Hydrothermal Sediment.</title>
        <authorList>
            <person name="Zhou Z."/>
            <person name="Liu Y."/>
            <person name="Xu W."/>
            <person name="Pan J."/>
            <person name="Luo Z.H."/>
            <person name="Li M."/>
        </authorList>
    </citation>
    <scope>NUCLEOTIDE SEQUENCE [LARGE SCALE GENOMIC DNA]</scope>
    <source>
        <strain evidence="4">HyVt-92</strain>
    </source>
</reference>
<dbReference type="Gene3D" id="3.30.450.20">
    <property type="entry name" value="PAS domain"/>
    <property type="match status" value="2"/>
</dbReference>
<gene>
    <name evidence="4" type="ORF">ENL39_06590</name>
</gene>
<dbReference type="EMBL" id="DRTT01000181">
    <property type="protein sequence ID" value="HHF99131.1"/>
    <property type="molecule type" value="Genomic_DNA"/>
</dbReference>
<dbReference type="SUPFAM" id="SSF109604">
    <property type="entry name" value="HD-domain/PDEase-like"/>
    <property type="match status" value="1"/>
</dbReference>
<feature type="domain" description="HD" evidence="2">
    <location>
        <begin position="412"/>
        <end position="534"/>
    </location>
</feature>
<dbReference type="NCBIfam" id="TIGR00229">
    <property type="entry name" value="sensory_box"/>
    <property type="match status" value="2"/>
</dbReference>
<dbReference type="PROSITE" id="PS51832">
    <property type="entry name" value="HD_GYP"/>
    <property type="match status" value="1"/>
</dbReference>
<dbReference type="SMART" id="SM00091">
    <property type="entry name" value="PAS"/>
    <property type="match status" value="1"/>
</dbReference>
<dbReference type="InterPro" id="IPR035965">
    <property type="entry name" value="PAS-like_dom_sf"/>
</dbReference>
<feature type="domain" description="PAC" evidence="1">
    <location>
        <begin position="37"/>
        <end position="87"/>
    </location>
</feature>
<comment type="caution">
    <text evidence="4">The sequence shown here is derived from an EMBL/GenBank/DDBJ whole genome shotgun (WGS) entry which is preliminary data.</text>
</comment>